<feature type="transmembrane region" description="Helical" evidence="6">
    <location>
        <begin position="89"/>
        <end position="110"/>
    </location>
</feature>
<feature type="transmembrane region" description="Helical" evidence="6">
    <location>
        <begin position="31"/>
        <end position="51"/>
    </location>
</feature>
<comment type="subcellular location">
    <subcellularLocation>
        <location evidence="1">Membrane</location>
        <topology evidence="1">Multi-pass membrane protein</topology>
    </subcellularLocation>
</comment>
<comment type="similarity">
    <text evidence="2">Belongs to the EamA transporter family.</text>
</comment>
<dbReference type="SUPFAM" id="SSF103481">
    <property type="entry name" value="Multidrug resistance efflux transporter EmrE"/>
    <property type="match status" value="2"/>
</dbReference>
<proteinExistence type="inferred from homology"/>
<dbReference type="GO" id="GO:0016020">
    <property type="term" value="C:membrane"/>
    <property type="evidence" value="ECO:0007669"/>
    <property type="project" value="UniProtKB-SubCell"/>
</dbReference>
<organism evidence="8 9">
    <name type="scientific">Marinomonas piezotolerans</name>
    <dbReference type="NCBI Taxonomy" id="2213058"/>
    <lineage>
        <taxon>Bacteria</taxon>
        <taxon>Pseudomonadati</taxon>
        <taxon>Pseudomonadota</taxon>
        <taxon>Gammaproteobacteria</taxon>
        <taxon>Oceanospirillales</taxon>
        <taxon>Oceanospirillaceae</taxon>
        <taxon>Marinomonas</taxon>
    </lineage>
</organism>
<feature type="transmembrane region" description="Helical" evidence="6">
    <location>
        <begin position="63"/>
        <end position="83"/>
    </location>
</feature>
<dbReference type="EMBL" id="QKRA01000002">
    <property type="protein sequence ID" value="RDL45202.1"/>
    <property type="molecule type" value="Genomic_DNA"/>
</dbReference>
<keyword evidence="5 6" id="KW-0472">Membrane</keyword>
<keyword evidence="9" id="KW-1185">Reference proteome</keyword>
<dbReference type="Proteomes" id="UP000254326">
    <property type="component" value="Unassembled WGS sequence"/>
</dbReference>
<gene>
    <name evidence="8" type="ORF">DN730_06220</name>
</gene>
<evidence type="ECO:0000256" key="1">
    <source>
        <dbReference type="ARBA" id="ARBA00004141"/>
    </source>
</evidence>
<dbReference type="InterPro" id="IPR000620">
    <property type="entry name" value="EamA_dom"/>
</dbReference>
<feature type="transmembrane region" description="Helical" evidence="6">
    <location>
        <begin position="194"/>
        <end position="211"/>
    </location>
</feature>
<feature type="domain" description="EamA" evidence="7">
    <location>
        <begin position="160"/>
        <end position="292"/>
    </location>
</feature>
<evidence type="ECO:0000256" key="6">
    <source>
        <dbReference type="SAM" id="Phobius"/>
    </source>
</evidence>
<evidence type="ECO:0000256" key="2">
    <source>
        <dbReference type="ARBA" id="ARBA00007362"/>
    </source>
</evidence>
<dbReference type="InterPro" id="IPR050638">
    <property type="entry name" value="AA-Vitamin_Transporters"/>
</dbReference>
<dbReference type="Pfam" id="PF00892">
    <property type="entry name" value="EamA"/>
    <property type="match status" value="2"/>
</dbReference>
<feature type="transmembrane region" description="Helical" evidence="6">
    <location>
        <begin position="122"/>
        <end position="142"/>
    </location>
</feature>
<evidence type="ECO:0000256" key="4">
    <source>
        <dbReference type="ARBA" id="ARBA00022989"/>
    </source>
</evidence>
<dbReference type="PANTHER" id="PTHR32322:SF2">
    <property type="entry name" value="EAMA DOMAIN-CONTAINING PROTEIN"/>
    <property type="match status" value="1"/>
</dbReference>
<feature type="domain" description="EamA" evidence="7">
    <location>
        <begin position="2"/>
        <end position="137"/>
    </location>
</feature>
<name>A0A370UBP0_9GAMM</name>
<evidence type="ECO:0000256" key="3">
    <source>
        <dbReference type="ARBA" id="ARBA00022692"/>
    </source>
</evidence>
<keyword evidence="3 6" id="KW-0812">Transmembrane</keyword>
<accession>A0A370UBP0</accession>
<evidence type="ECO:0000313" key="8">
    <source>
        <dbReference type="EMBL" id="RDL45202.1"/>
    </source>
</evidence>
<feature type="transmembrane region" description="Helical" evidence="6">
    <location>
        <begin position="278"/>
        <end position="296"/>
    </location>
</feature>
<dbReference type="AlphaFoldDB" id="A0A370UBP0"/>
<reference evidence="8 9" key="1">
    <citation type="submission" date="2018-06" db="EMBL/GenBank/DDBJ databases">
        <title>Marinomonas sp. YLB-05 draft genome sequence.</title>
        <authorList>
            <person name="Yu L."/>
            <person name="Tang X."/>
        </authorList>
    </citation>
    <scope>NUCLEOTIDE SEQUENCE [LARGE SCALE GENOMIC DNA]</scope>
    <source>
        <strain evidence="8 9">YLB-05</strain>
    </source>
</reference>
<feature type="transmembrane region" description="Helical" evidence="6">
    <location>
        <begin position="223"/>
        <end position="242"/>
    </location>
</feature>
<evidence type="ECO:0000313" key="9">
    <source>
        <dbReference type="Proteomes" id="UP000254326"/>
    </source>
</evidence>
<evidence type="ECO:0000259" key="7">
    <source>
        <dbReference type="Pfam" id="PF00892"/>
    </source>
</evidence>
<evidence type="ECO:0000256" key="5">
    <source>
        <dbReference type="ARBA" id="ARBA00023136"/>
    </source>
</evidence>
<protein>
    <submittedName>
        <fullName evidence="8">EamA family transporter</fullName>
    </submittedName>
</protein>
<dbReference type="OrthoDB" id="6212796at2"/>
<feature type="transmembrane region" description="Helical" evidence="6">
    <location>
        <begin position="162"/>
        <end position="182"/>
    </location>
</feature>
<dbReference type="InterPro" id="IPR037185">
    <property type="entry name" value="EmrE-like"/>
</dbReference>
<comment type="caution">
    <text evidence="8">The sequence shown here is derived from an EMBL/GenBank/DDBJ whole genome shotgun (WGS) entry which is preliminary data.</text>
</comment>
<dbReference type="PANTHER" id="PTHR32322">
    <property type="entry name" value="INNER MEMBRANE TRANSPORTER"/>
    <property type="match status" value="1"/>
</dbReference>
<dbReference type="RefSeq" id="WP_115467236.1">
    <property type="nucleotide sequence ID" value="NZ_QKRA01000002.1"/>
</dbReference>
<sequence length="312" mass="34286">MAGTFFIMLACFTWALDTLIRYPLLTSGYSTLQVVLLEHFVLVLITAPLLWRYRHHYRQLSKASWASVFFIGGVGSALGTLAFTEAFHYLNPTVVILLQKLQPVIAVLLAFGLLKEQIRGHFVRWSVVILSGSLLMIAPDILSLGDARWHYSDAEIDILKGYGFTLLAVLAWGAATVCGKYLSYQSVPANAIMSGRFLSGLLVLAVLSLGNRDSLTTMALDDMSALVVMALLSGLLGMWLYYQGLRTVSAQLATMVELTFPVFAALINWVFLDMSLTVYQVGGALLLVAGNIGLRLKDLRHASRHELTEVPA</sequence>
<feature type="transmembrane region" description="Helical" evidence="6">
    <location>
        <begin position="254"/>
        <end position="272"/>
    </location>
</feature>
<keyword evidence="4 6" id="KW-1133">Transmembrane helix</keyword>